<proteinExistence type="predicted"/>
<evidence type="ECO:0000313" key="2">
    <source>
        <dbReference type="Proteomes" id="UP001165960"/>
    </source>
</evidence>
<protein>
    <submittedName>
        <fullName evidence="1">Uncharacterized protein</fullName>
    </submittedName>
</protein>
<evidence type="ECO:0000313" key="1">
    <source>
        <dbReference type="EMBL" id="KAJ9072873.1"/>
    </source>
</evidence>
<sequence>MVVDQFSKISTTLPWPQVYSIHGTATVLLQKTFPQHRLPDTILSGMGIQPVFKPSGFLKAISASSLVTCLDTVPNQISRQSVPTRTLNNTFTGVPPPIKNIGYPGLELLNLHIPKPCMVHWKLIFLS</sequence>
<gene>
    <name evidence="1" type="ORF">DSO57_1022690</name>
</gene>
<accession>A0ACC2TEA4</accession>
<dbReference type="EMBL" id="QTSX02002955">
    <property type="protein sequence ID" value="KAJ9072873.1"/>
    <property type="molecule type" value="Genomic_DNA"/>
</dbReference>
<reference evidence="1" key="1">
    <citation type="submission" date="2022-04" db="EMBL/GenBank/DDBJ databases">
        <title>Genome of the entomopathogenic fungus Entomophthora muscae.</title>
        <authorList>
            <person name="Elya C."/>
            <person name="Lovett B.R."/>
            <person name="Lee E."/>
            <person name="Macias A.M."/>
            <person name="Hajek A.E."/>
            <person name="De Bivort B.L."/>
            <person name="Kasson M.T."/>
            <person name="De Fine Licht H.H."/>
            <person name="Stajich J.E."/>
        </authorList>
    </citation>
    <scope>NUCLEOTIDE SEQUENCE</scope>
    <source>
        <strain evidence="1">Berkeley</strain>
    </source>
</reference>
<name>A0ACC2TEA4_9FUNG</name>
<keyword evidence="2" id="KW-1185">Reference proteome</keyword>
<comment type="caution">
    <text evidence="1">The sequence shown here is derived from an EMBL/GenBank/DDBJ whole genome shotgun (WGS) entry which is preliminary data.</text>
</comment>
<organism evidence="1 2">
    <name type="scientific">Entomophthora muscae</name>
    <dbReference type="NCBI Taxonomy" id="34485"/>
    <lineage>
        <taxon>Eukaryota</taxon>
        <taxon>Fungi</taxon>
        <taxon>Fungi incertae sedis</taxon>
        <taxon>Zoopagomycota</taxon>
        <taxon>Entomophthoromycotina</taxon>
        <taxon>Entomophthoromycetes</taxon>
        <taxon>Entomophthorales</taxon>
        <taxon>Entomophthoraceae</taxon>
        <taxon>Entomophthora</taxon>
    </lineage>
</organism>
<dbReference type="Proteomes" id="UP001165960">
    <property type="component" value="Unassembled WGS sequence"/>
</dbReference>